<feature type="signal peptide" evidence="1">
    <location>
        <begin position="1"/>
        <end position="18"/>
    </location>
</feature>
<dbReference type="PANTHER" id="PTHR36573:SF1">
    <property type="entry name" value="INTERMEMBRANE PHOSPHOLIPID TRANSPORT SYSTEM BINDING PROTEIN MLAC"/>
    <property type="match status" value="1"/>
</dbReference>
<keyword evidence="2" id="KW-0067">ATP-binding</keyword>
<dbReference type="InterPro" id="IPR042245">
    <property type="entry name" value="Tgt2/MlaC_sf"/>
</dbReference>
<organism evidence="2 3">
    <name type="scientific">Pseudoalteromonas byunsanensis</name>
    <dbReference type="NCBI Taxonomy" id="327939"/>
    <lineage>
        <taxon>Bacteria</taxon>
        <taxon>Pseudomonadati</taxon>
        <taxon>Pseudomonadota</taxon>
        <taxon>Gammaproteobacteria</taxon>
        <taxon>Alteromonadales</taxon>
        <taxon>Pseudoalteromonadaceae</taxon>
        <taxon>Pseudoalteromonas</taxon>
    </lineage>
</organism>
<name>A0A1S1N810_9GAMM</name>
<dbReference type="STRING" id="327939.BIW53_12305"/>
<gene>
    <name evidence="2" type="ORF">BIW53_12305</name>
</gene>
<dbReference type="InterPro" id="IPR008869">
    <property type="entry name" value="MlaC/ttg2D"/>
</dbReference>
<reference evidence="2 3" key="1">
    <citation type="submission" date="2016-10" db="EMBL/GenBank/DDBJ databases">
        <title>Pseudoalteromonas amylolytica sp. nov., isolated from the surface seawater.</title>
        <authorList>
            <person name="Wu Y.-H."/>
            <person name="Cheng H."/>
            <person name="Jin X.-B."/>
            <person name="Wang C.-S."/>
            <person name="Xu X.-W."/>
        </authorList>
    </citation>
    <scope>NUCLEOTIDE SEQUENCE [LARGE SCALE GENOMIC DNA]</scope>
    <source>
        <strain evidence="2 3">JCM 12483</strain>
    </source>
</reference>
<feature type="chain" id="PRO_5010383058" evidence="1">
    <location>
        <begin position="19"/>
        <end position="194"/>
    </location>
</feature>
<keyword evidence="3" id="KW-1185">Reference proteome</keyword>
<evidence type="ECO:0000313" key="3">
    <source>
        <dbReference type="Proteomes" id="UP000180253"/>
    </source>
</evidence>
<dbReference type="AlphaFoldDB" id="A0A1S1N810"/>
<dbReference type="PIRSF" id="PIRSF004649">
    <property type="entry name" value="MlaC"/>
    <property type="match status" value="1"/>
</dbReference>
<accession>A0A1S1N810</accession>
<keyword evidence="1" id="KW-0732">Signal</keyword>
<evidence type="ECO:0000256" key="1">
    <source>
        <dbReference type="SAM" id="SignalP"/>
    </source>
</evidence>
<sequence>MNRLIIVLAMLFSAFSFASDTPYQLITKVGDDLFTDIKAVNKDGKAQPEVMKNIVRSRLMPHIDVKFVSFKLLGKHIKGLQRADAVEFIDAVDSYLVTTYANALLQYKGQKVQFEELPLSGDNEFATVKVVIKETTGPDIDMHFKFRQSKDGSWKVYDMVAEGISLLSAKQKEIISRISEVGLAQVTQELKNKA</sequence>
<dbReference type="PANTHER" id="PTHR36573">
    <property type="entry name" value="INTERMEMBRANE PHOSPHOLIPID TRANSPORT SYSTEM BINDING PROTEIN MLAC"/>
    <property type="match status" value="1"/>
</dbReference>
<comment type="caution">
    <text evidence="2">The sequence shown here is derived from an EMBL/GenBank/DDBJ whole genome shotgun (WGS) entry which is preliminary data.</text>
</comment>
<protein>
    <submittedName>
        <fullName evidence="2">ABC transporter ATP-binding protein</fullName>
    </submittedName>
</protein>
<dbReference type="RefSeq" id="WP_070992325.1">
    <property type="nucleotide sequence ID" value="NZ_CBCSHD010000007.1"/>
</dbReference>
<dbReference type="OrthoDB" id="9787053at2"/>
<keyword evidence="2" id="KW-0547">Nucleotide-binding</keyword>
<dbReference type="EMBL" id="MNAN01000032">
    <property type="protein sequence ID" value="OHU94808.1"/>
    <property type="molecule type" value="Genomic_DNA"/>
</dbReference>
<proteinExistence type="predicted"/>
<dbReference type="Gene3D" id="3.10.450.710">
    <property type="entry name" value="Tgt2/MlaC"/>
    <property type="match status" value="1"/>
</dbReference>
<dbReference type="Proteomes" id="UP000180253">
    <property type="component" value="Unassembled WGS sequence"/>
</dbReference>
<evidence type="ECO:0000313" key="2">
    <source>
        <dbReference type="EMBL" id="OHU94808.1"/>
    </source>
</evidence>
<dbReference type="Pfam" id="PF05494">
    <property type="entry name" value="MlaC"/>
    <property type="match status" value="1"/>
</dbReference>
<dbReference type="GO" id="GO:0005524">
    <property type="term" value="F:ATP binding"/>
    <property type="evidence" value="ECO:0007669"/>
    <property type="project" value="UniProtKB-KW"/>
</dbReference>